<dbReference type="Pfam" id="PF13952">
    <property type="entry name" value="DUF4216"/>
    <property type="match status" value="1"/>
</dbReference>
<dbReference type="PANTHER" id="PTHR48258:SF4">
    <property type="entry name" value="DUF4216 DOMAIN-CONTAINING PROTEIN"/>
    <property type="match status" value="1"/>
</dbReference>
<comment type="caution">
    <text evidence="4">The sequence shown here is derived from an EMBL/GenBank/DDBJ whole genome shotgun (WGS) entry which is preliminary data.</text>
</comment>
<protein>
    <recommendedName>
        <fullName evidence="6">DUF4218 domain-containing protein</fullName>
    </recommendedName>
</protein>
<keyword evidence="5" id="KW-1185">Reference proteome</keyword>
<dbReference type="Pfam" id="PF13960">
    <property type="entry name" value="DUF4218"/>
    <property type="match status" value="1"/>
</dbReference>
<reference evidence="4" key="1">
    <citation type="submission" date="2022-07" db="EMBL/GenBank/DDBJ databases">
        <authorList>
            <person name="Macas J."/>
            <person name="Novak P."/>
            <person name="Neumann P."/>
        </authorList>
    </citation>
    <scope>NUCLEOTIDE SEQUENCE</scope>
</reference>
<evidence type="ECO:0000313" key="4">
    <source>
        <dbReference type="EMBL" id="CAH9102237.1"/>
    </source>
</evidence>
<evidence type="ECO:0008006" key="6">
    <source>
        <dbReference type="Google" id="ProtNLM"/>
    </source>
</evidence>
<gene>
    <name evidence="4" type="ORF">CEPIT_LOCUS15937</name>
</gene>
<sequence>MYGMLSGWSTHGRLACPYCLGEGVSQQLKFGKKPCWWGCHRRFLGTQHAFRRDRQTWGVFGVEHRNPCPIVSGGEILRWIESIDFPPFGSQYDNLRADGFGRSHNWIKKSIFWDLPYWKHLLVRHNLDVMHIEKNCFDNVFNTVMNVKGRTKDNSNARRDLEVMNIRKELHLYTHNTATYQPKASYVLDKSCVVDICNLLKNEVKLPDGYASNIGHCVNTSNNTFYSMKSHDCHVFMQRLLPIALRGYLRLPIWAAISEFCKFFRLLCAKELCIADIEKLQDAIAVTLCKLEKIFPPGFFDSMEHLTVHLPWELKTCGPVQFRWMYPFERLMKKLKEKAKNKQFLEGSIVEKFWVQEIALFCEHYFDNNLGSRVNPHIRNEVLPSMLTIGESSNDSEKLSIFKHPVRNFSRMSYRALTNEELHHVHSYVLFNCPEVQPYIDHFESQIRQSFPMVTESDVAEQRMTTFAKWFEKMAEEFPQNFTSSLVELSQWPKKKAKAYGGSYANGYKFHTREYGEGKRTSNWGVCVLGETSGDGHYDFYGMVDEIFVLRYKNNEVTIFKGTWFDPTNGVRIHEALGVIDVRHTSRLHPEDPFIMASQAQQVYYLTYPTERLSDWLTVIKTKPRHKIQGLSNHEPINPFDEDADQEDIVAEDALVLDDPGLDASGLLLDFETTAEIVIPGEDDDDTEDSEEDIPNYI</sequence>
<proteinExistence type="predicted"/>
<evidence type="ECO:0000256" key="1">
    <source>
        <dbReference type="SAM" id="MobiDB-lite"/>
    </source>
</evidence>
<evidence type="ECO:0000313" key="5">
    <source>
        <dbReference type="Proteomes" id="UP001152523"/>
    </source>
</evidence>
<feature type="domain" description="DUF4218" evidence="3">
    <location>
        <begin position="267"/>
        <end position="380"/>
    </location>
</feature>
<dbReference type="AlphaFoldDB" id="A0AAV0DJA5"/>
<feature type="region of interest" description="Disordered" evidence="1">
    <location>
        <begin position="679"/>
        <end position="698"/>
    </location>
</feature>
<dbReference type="InterPro" id="IPR025312">
    <property type="entry name" value="DUF4216"/>
</dbReference>
<dbReference type="EMBL" id="CAMAPF010000114">
    <property type="protein sequence ID" value="CAH9102237.1"/>
    <property type="molecule type" value="Genomic_DNA"/>
</dbReference>
<dbReference type="InterPro" id="IPR025452">
    <property type="entry name" value="DUF4218"/>
</dbReference>
<dbReference type="InterPro" id="IPR004242">
    <property type="entry name" value="Transposase_21"/>
</dbReference>
<organism evidence="4 5">
    <name type="scientific">Cuscuta epithymum</name>
    <dbReference type="NCBI Taxonomy" id="186058"/>
    <lineage>
        <taxon>Eukaryota</taxon>
        <taxon>Viridiplantae</taxon>
        <taxon>Streptophyta</taxon>
        <taxon>Embryophyta</taxon>
        <taxon>Tracheophyta</taxon>
        <taxon>Spermatophyta</taxon>
        <taxon>Magnoliopsida</taxon>
        <taxon>eudicotyledons</taxon>
        <taxon>Gunneridae</taxon>
        <taxon>Pentapetalae</taxon>
        <taxon>asterids</taxon>
        <taxon>lamiids</taxon>
        <taxon>Solanales</taxon>
        <taxon>Convolvulaceae</taxon>
        <taxon>Cuscuteae</taxon>
        <taxon>Cuscuta</taxon>
        <taxon>Cuscuta subgen. Cuscuta</taxon>
    </lineage>
</organism>
<feature type="domain" description="DUF4216" evidence="2">
    <location>
        <begin position="550"/>
        <end position="619"/>
    </location>
</feature>
<evidence type="ECO:0000259" key="2">
    <source>
        <dbReference type="Pfam" id="PF13952"/>
    </source>
</evidence>
<name>A0AAV0DJA5_9ASTE</name>
<accession>A0AAV0DJA5</accession>
<feature type="compositionally biased region" description="Acidic residues" evidence="1">
    <location>
        <begin position="681"/>
        <end position="698"/>
    </location>
</feature>
<dbReference type="Proteomes" id="UP001152523">
    <property type="component" value="Unassembled WGS sequence"/>
</dbReference>
<evidence type="ECO:0000259" key="3">
    <source>
        <dbReference type="Pfam" id="PF13960"/>
    </source>
</evidence>
<dbReference type="PANTHER" id="PTHR48258">
    <property type="entry name" value="DUF4218 DOMAIN-CONTAINING PROTEIN-RELATED"/>
    <property type="match status" value="1"/>
</dbReference>
<dbReference type="Pfam" id="PF02992">
    <property type="entry name" value="Transposase_21"/>
    <property type="match status" value="1"/>
</dbReference>